<evidence type="ECO:0000256" key="2">
    <source>
        <dbReference type="ARBA" id="ARBA00009773"/>
    </source>
</evidence>
<protein>
    <submittedName>
        <fullName evidence="10">AI-2E family transporter</fullName>
    </submittedName>
</protein>
<evidence type="ECO:0000256" key="5">
    <source>
        <dbReference type="ARBA" id="ARBA00022692"/>
    </source>
</evidence>
<feature type="compositionally biased region" description="Basic and acidic residues" evidence="8">
    <location>
        <begin position="414"/>
        <end position="428"/>
    </location>
</feature>
<evidence type="ECO:0000256" key="4">
    <source>
        <dbReference type="ARBA" id="ARBA00022475"/>
    </source>
</evidence>
<keyword evidence="3" id="KW-0813">Transport</keyword>
<comment type="subcellular location">
    <subcellularLocation>
        <location evidence="1">Cell membrane</location>
        <topology evidence="1">Multi-pass membrane protein</topology>
    </subcellularLocation>
</comment>
<comment type="similarity">
    <text evidence="2">Belongs to the autoinducer-2 exporter (AI-2E) (TC 2.A.86) family.</text>
</comment>
<dbReference type="RefSeq" id="WP_349182571.1">
    <property type="nucleotide sequence ID" value="NZ_JBBNGS010000011.1"/>
</dbReference>
<evidence type="ECO:0000256" key="9">
    <source>
        <dbReference type="SAM" id="Phobius"/>
    </source>
</evidence>
<keyword evidence="11" id="KW-1185">Reference proteome</keyword>
<organism evidence="10 11">
    <name type="scientific">Paratractidigestivibacter faecalis</name>
    <dbReference type="NCBI Taxonomy" id="2292441"/>
    <lineage>
        <taxon>Bacteria</taxon>
        <taxon>Bacillati</taxon>
        <taxon>Actinomycetota</taxon>
        <taxon>Coriobacteriia</taxon>
        <taxon>Coriobacteriales</taxon>
        <taxon>Atopobiaceae</taxon>
        <taxon>Paratractidigestivibacter</taxon>
    </lineage>
</organism>
<feature type="transmembrane region" description="Helical" evidence="9">
    <location>
        <begin position="21"/>
        <end position="41"/>
    </location>
</feature>
<dbReference type="PANTHER" id="PTHR21716:SF53">
    <property type="entry name" value="PERMEASE PERM-RELATED"/>
    <property type="match status" value="1"/>
</dbReference>
<dbReference type="InterPro" id="IPR002549">
    <property type="entry name" value="AI-2E-like"/>
</dbReference>
<comment type="caution">
    <text evidence="10">The sequence shown here is derived from an EMBL/GenBank/DDBJ whole genome shotgun (WGS) entry which is preliminary data.</text>
</comment>
<dbReference type="Pfam" id="PF01594">
    <property type="entry name" value="AI-2E_transport"/>
    <property type="match status" value="1"/>
</dbReference>
<evidence type="ECO:0000256" key="1">
    <source>
        <dbReference type="ARBA" id="ARBA00004651"/>
    </source>
</evidence>
<gene>
    <name evidence="10" type="ORF">AAAT05_06535</name>
</gene>
<evidence type="ECO:0000313" key="11">
    <source>
        <dbReference type="Proteomes" id="UP001478817"/>
    </source>
</evidence>
<keyword evidence="6 9" id="KW-1133">Transmembrane helix</keyword>
<feature type="transmembrane region" description="Helical" evidence="9">
    <location>
        <begin position="327"/>
        <end position="360"/>
    </location>
</feature>
<evidence type="ECO:0000256" key="8">
    <source>
        <dbReference type="SAM" id="MobiDB-lite"/>
    </source>
</evidence>
<feature type="region of interest" description="Disordered" evidence="8">
    <location>
        <begin position="409"/>
        <end position="428"/>
    </location>
</feature>
<evidence type="ECO:0000256" key="6">
    <source>
        <dbReference type="ARBA" id="ARBA00022989"/>
    </source>
</evidence>
<evidence type="ECO:0000256" key="7">
    <source>
        <dbReference type="ARBA" id="ARBA00023136"/>
    </source>
</evidence>
<dbReference type="PANTHER" id="PTHR21716">
    <property type="entry name" value="TRANSMEMBRANE PROTEIN"/>
    <property type="match status" value="1"/>
</dbReference>
<dbReference type="EMBL" id="JBBNGS010000011">
    <property type="protein sequence ID" value="MEQ2637992.1"/>
    <property type="molecule type" value="Genomic_DNA"/>
</dbReference>
<evidence type="ECO:0000256" key="3">
    <source>
        <dbReference type="ARBA" id="ARBA00022448"/>
    </source>
</evidence>
<reference evidence="10 11" key="1">
    <citation type="submission" date="2024-04" db="EMBL/GenBank/DDBJ databases">
        <title>Human intestinal bacterial collection.</title>
        <authorList>
            <person name="Pauvert C."/>
            <person name="Hitch T.C.A."/>
            <person name="Clavel T."/>
        </authorList>
    </citation>
    <scope>NUCLEOTIDE SEQUENCE [LARGE SCALE GENOMIC DNA]</scope>
    <source>
        <strain evidence="10 11">CLA-AA-H197</strain>
    </source>
</reference>
<keyword evidence="7 9" id="KW-0472">Membrane</keyword>
<feature type="transmembrane region" description="Helical" evidence="9">
    <location>
        <begin position="168"/>
        <end position="193"/>
    </location>
</feature>
<feature type="transmembrane region" description="Helical" evidence="9">
    <location>
        <begin position="47"/>
        <end position="65"/>
    </location>
</feature>
<proteinExistence type="inferred from homology"/>
<feature type="transmembrane region" description="Helical" evidence="9">
    <location>
        <begin position="283"/>
        <end position="307"/>
    </location>
</feature>
<feature type="transmembrane region" description="Helical" evidence="9">
    <location>
        <begin position="77"/>
        <end position="102"/>
    </location>
</feature>
<evidence type="ECO:0000313" key="10">
    <source>
        <dbReference type="EMBL" id="MEQ2637992.1"/>
    </source>
</evidence>
<name>A0ABV1IGG5_9ACTN</name>
<sequence length="428" mass="45302">MSSRPDRHDSQARVDRWRPRALAVWTVVGTFVAAWLVVGALSFVQQALELLLVGGVVGFVCSPITNRLEDAGIPRGAAAFLALLAFLVALAAVLALVGGPLLQELVVLLRNVPSYVTQVNQGLQDFWAKVGTSENSNVQNFVNSLVGAASTMGNSMASDLARQVSGGLAANLSALASDFTTFFLGIILAYWFAVDYPRMARELVRVVGPERGRDVTLILAVLSRSTGGYMRGTLITSIADGLMVAVGVVLVGHPYAGLVGALTFVMHFIPVIGPMLSAVVGTLLGLFVSPVCALWTLAIAMVAQNVADNLLSPMVMRSAVKIHPALSLVGIIVGGCLGGPVGMVIAVPVTAALRGFFVYFFETRTGRQIVSEDGALFWSRPYVDGKGDPIPALDALDDERFFEGSRLSFSPDVLGERDAPQDDGDDGR</sequence>
<keyword evidence="5 9" id="KW-0812">Transmembrane</keyword>
<accession>A0ABV1IGG5</accession>
<keyword evidence="4" id="KW-1003">Cell membrane</keyword>
<feature type="transmembrane region" description="Helical" evidence="9">
    <location>
        <begin position="232"/>
        <end position="252"/>
    </location>
</feature>
<dbReference type="Proteomes" id="UP001478817">
    <property type="component" value="Unassembled WGS sequence"/>
</dbReference>